<accession>M0NBI2</accession>
<evidence type="ECO:0000313" key="2">
    <source>
        <dbReference type="Proteomes" id="UP000011625"/>
    </source>
</evidence>
<sequence length="89" mass="9691">MTACGSRIQTRASSRFEIEGKERRSAQYTENFQNFIFKPSADLWLGRSADYQGERVGMMHFGGGLVYSTGVYLGGHSRPVPAGVAGTLA</sequence>
<feature type="non-terminal residue" evidence="1">
    <location>
        <position position="89"/>
    </location>
</feature>
<protein>
    <submittedName>
        <fullName evidence="1">Uncharacterized protein</fullName>
    </submittedName>
</protein>
<name>M0NBI2_9EURY</name>
<dbReference type="AlphaFoldDB" id="M0NBI2"/>
<proteinExistence type="predicted"/>
<organism evidence="1 2">
    <name type="scientific">Halococcus salifodinae DSM 8989</name>
    <dbReference type="NCBI Taxonomy" id="1227456"/>
    <lineage>
        <taxon>Archaea</taxon>
        <taxon>Methanobacteriati</taxon>
        <taxon>Methanobacteriota</taxon>
        <taxon>Stenosarchaea group</taxon>
        <taxon>Halobacteria</taxon>
        <taxon>Halobacteriales</taxon>
        <taxon>Halococcaceae</taxon>
        <taxon>Halococcus</taxon>
    </lineage>
</organism>
<keyword evidence="2" id="KW-1185">Reference proteome</keyword>
<reference evidence="1 2" key="1">
    <citation type="journal article" date="2014" name="PLoS Genet.">
        <title>Phylogenetically driven sequencing of extremely halophilic archaea reveals strategies for static and dynamic osmo-response.</title>
        <authorList>
            <person name="Becker E.A."/>
            <person name="Seitzer P.M."/>
            <person name="Tritt A."/>
            <person name="Larsen D."/>
            <person name="Krusor M."/>
            <person name="Yao A.I."/>
            <person name="Wu D."/>
            <person name="Madern D."/>
            <person name="Eisen J.A."/>
            <person name="Darling A.E."/>
            <person name="Facciotti M.T."/>
        </authorList>
    </citation>
    <scope>NUCLEOTIDE SEQUENCE [LARGE SCALE GENOMIC DNA]</scope>
    <source>
        <strain evidence="1 2">DSM 8989</strain>
    </source>
</reference>
<comment type="caution">
    <text evidence="1">The sequence shown here is derived from an EMBL/GenBank/DDBJ whole genome shotgun (WGS) entry which is preliminary data.</text>
</comment>
<evidence type="ECO:0000313" key="1">
    <source>
        <dbReference type="EMBL" id="EMA54005.1"/>
    </source>
</evidence>
<dbReference type="Proteomes" id="UP000011625">
    <property type="component" value="Unassembled WGS sequence"/>
</dbReference>
<gene>
    <name evidence="1" type="ORF">C450_06812</name>
</gene>
<dbReference type="EMBL" id="AOME01000040">
    <property type="protein sequence ID" value="EMA54005.1"/>
    <property type="molecule type" value="Genomic_DNA"/>
</dbReference>